<dbReference type="GO" id="GO:0004497">
    <property type="term" value="F:monooxygenase activity"/>
    <property type="evidence" value="ECO:0007669"/>
    <property type="project" value="InterPro"/>
</dbReference>
<dbReference type="GO" id="GO:0020037">
    <property type="term" value="F:heme binding"/>
    <property type="evidence" value="ECO:0007669"/>
    <property type="project" value="InterPro"/>
</dbReference>
<proteinExistence type="inferred from homology"/>
<keyword evidence="3" id="KW-0479">Metal-binding</keyword>
<comment type="similarity">
    <text evidence="1">Belongs to the cytochrome P450 family.</text>
</comment>
<evidence type="ECO:0000256" key="2">
    <source>
        <dbReference type="ARBA" id="ARBA00022692"/>
    </source>
</evidence>
<evidence type="ECO:0000256" key="1">
    <source>
        <dbReference type="ARBA" id="ARBA00010617"/>
    </source>
</evidence>
<dbReference type="SUPFAM" id="SSF48264">
    <property type="entry name" value="Cytochrome P450"/>
    <property type="match status" value="1"/>
</dbReference>
<dbReference type="InterPro" id="IPR001128">
    <property type="entry name" value="Cyt_P450"/>
</dbReference>
<evidence type="ECO:0000313" key="6">
    <source>
        <dbReference type="EMBL" id="EEE63779.1"/>
    </source>
</evidence>
<accession>B9FPP7</accession>
<reference evidence="6" key="1">
    <citation type="journal article" date="2005" name="PLoS Biol.">
        <title>The genomes of Oryza sativa: a history of duplications.</title>
        <authorList>
            <person name="Yu J."/>
            <person name="Wang J."/>
            <person name="Lin W."/>
            <person name="Li S."/>
            <person name="Li H."/>
            <person name="Zhou J."/>
            <person name="Ni P."/>
            <person name="Dong W."/>
            <person name="Hu S."/>
            <person name="Zeng C."/>
            <person name="Zhang J."/>
            <person name="Zhang Y."/>
            <person name="Li R."/>
            <person name="Xu Z."/>
            <person name="Li S."/>
            <person name="Li X."/>
            <person name="Zheng H."/>
            <person name="Cong L."/>
            <person name="Lin L."/>
            <person name="Yin J."/>
            <person name="Geng J."/>
            <person name="Li G."/>
            <person name="Shi J."/>
            <person name="Liu J."/>
            <person name="Lv H."/>
            <person name="Li J."/>
            <person name="Wang J."/>
            <person name="Deng Y."/>
            <person name="Ran L."/>
            <person name="Shi X."/>
            <person name="Wang X."/>
            <person name="Wu Q."/>
            <person name="Li C."/>
            <person name="Ren X."/>
            <person name="Wang J."/>
            <person name="Wang X."/>
            <person name="Li D."/>
            <person name="Liu D."/>
            <person name="Zhang X."/>
            <person name="Ji Z."/>
            <person name="Zhao W."/>
            <person name="Sun Y."/>
            <person name="Zhang Z."/>
            <person name="Bao J."/>
            <person name="Han Y."/>
            <person name="Dong L."/>
            <person name="Ji J."/>
            <person name="Chen P."/>
            <person name="Wu S."/>
            <person name="Liu J."/>
            <person name="Xiao Y."/>
            <person name="Bu D."/>
            <person name="Tan J."/>
            <person name="Yang L."/>
            <person name="Ye C."/>
            <person name="Zhang J."/>
            <person name="Xu J."/>
            <person name="Zhou Y."/>
            <person name="Yu Y."/>
            <person name="Zhang B."/>
            <person name="Zhuang S."/>
            <person name="Wei H."/>
            <person name="Liu B."/>
            <person name="Lei M."/>
            <person name="Yu H."/>
            <person name="Li Y."/>
            <person name="Xu H."/>
            <person name="Wei S."/>
            <person name="He X."/>
            <person name="Fang L."/>
            <person name="Zhang Z."/>
            <person name="Zhang Y."/>
            <person name="Huang X."/>
            <person name="Su Z."/>
            <person name="Tong W."/>
            <person name="Li J."/>
            <person name="Tong Z."/>
            <person name="Li S."/>
            <person name="Ye J."/>
            <person name="Wang L."/>
            <person name="Fang L."/>
            <person name="Lei T."/>
            <person name="Chen C."/>
            <person name="Chen H."/>
            <person name="Xu Z."/>
            <person name="Li H."/>
            <person name="Huang H."/>
            <person name="Zhang F."/>
            <person name="Xu H."/>
            <person name="Li N."/>
            <person name="Zhao C."/>
            <person name="Li S."/>
            <person name="Dong L."/>
            <person name="Huang Y."/>
            <person name="Li L."/>
            <person name="Xi Y."/>
            <person name="Qi Q."/>
            <person name="Li W."/>
            <person name="Zhang B."/>
            <person name="Hu W."/>
            <person name="Zhang Y."/>
            <person name="Tian X."/>
            <person name="Jiao Y."/>
            <person name="Liang X."/>
            <person name="Jin J."/>
            <person name="Gao L."/>
            <person name="Zheng W."/>
            <person name="Hao B."/>
            <person name="Liu S."/>
            <person name="Wang W."/>
            <person name="Yuan L."/>
            <person name="Cao M."/>
            <person name="McDermott J."/>
            <person name="Samudrala R."/>
            <person name="Wang J."/>
            <person name="Wong G.K."/>
            <person name="Yang H."/>
        </authorList>
    </citation>
    <scope>NUCLEOTIDE SEQUENCE [LARGE SCALE GENOMIC DNA]</scope>
</reference>
<dbReference type="InterPro" id="IPR036396">
    <property type="entry name" value="Cyt_P450_sf"/>
</dbReference>
<sequence length="542" mass="59845">MEIELSPVLLLLPFLLLGFLYLTGGVLRSGGNARRRLAPAPRGLPVIGNLHQVGALPHRALRALAAATGAPHLLRLRLGHVTALVASSPAAAAAVMREHDHVFATRPYFRTAEILTYGFKDLVFAPYGEHWRHARRLCSEHVLSAARSHRYGPMREQEVALLVNAIRTEAAAAAVDVSKALYAFTNAVICRAVSGRLSREDEGRSELFRELIEENATLLGGFCVGDYFPALAWADAFLSGFAARACRNLRRWDELLEEVIAEHEARLRGGDDGGGEEHREEDFVDVLLALQEESQRHDGSFKLTRDIIKSLLQDMFAAGTDTSFITLEWAMSELVKNPAAMRKLQDEVRRGGGATTAATPYLKAVVKETLRLHPPVPLLVPRECARDTDDDATVLGYHVAGGTRVFVNAWAIHRDAGPWSLREEFPPKRFFSGGPKAGSDGPEGRPISRARHYDEHLENKFYASDLAKNLQLNKDDDYDALADQDWEATYFVQHRPKNNAADFPDIPPAARESLDTYIAQAVQLEAIDCKIEGKVSTAHGDL</sequence>
<dbReference type="GO" id="GO:0016705">
    <property type="term" value="F:oxidoreductase activity, acting on paired donors, with incorporation or reduction of molecular oxygen"/>
    <property type="evidence" value="ECO:0007669"/>
    <property type="project" value="InterPro"/>
</dbReference>
<dbReference type="PANTHER" id="PTHR47955:SF14">
    <property type="entry name" value="OS01G0543600 PROTEIN"/>
    <property type="match status" value="1"/>
</dbReference>
<keyword evidence="4" id="KW-0472">Membrane</keyword>
<organism evidence="6">
    <name type="scientific">Oryza sativa subsp. japonica</name>
    <name type="common">Rice</name>
    <dbReference type="NCBI Taxonomy" id="39947"/>
    <lineage>
        <taxon>Eukaryota</taxon>
        <taxon>Viridiplantae</taxon>
        <taxon>Streptophyta</taxon>
        <taxon>Embryophyta</taxon>
        <taxon>Tracheophyta</taxon>
        <taxon>Spermatophyta</taxon>
        <taxon>Magnoliopsida</taxon>
        <taxon>Liliopsida</taxon>
        <taxon>Poales</taxon>
        <taxon>Poaceae</taxon>
        <taxon>BOP clade</taxon>
        <taxon>Oryzoideae</taxon>
        <taxon>Oryzeae</taxon>
        <taxon>Oryzinae</taxon>
        <taxon>Oryza</taxon>
        <taxon>Oryza sativa</taxon>
    </lineage>
</organism>
<dbReference type="Gene3D" id="1.10.630.10">
    <property type="entry name" value="Cytochrome P450"/>
    <property type="match status" value="1"/>
</dbReference>
<dbReference type="Proteomes" id="UP000007752">
    <property type="component" value="Chromosome 5"/>
</dbReference>
<evidence type="ECO:0008006" key="7">
    <source>
        <dbReference type="Google" id="ProtNLM"/>
    </source>
</evidence>
<keyword evidence="2" id="KW-0812">Transmembrane</keyword>
<dbReference type="PRINTS" id="PR00385">
    <property type="entry name" value="P450"/>
</dbReference>
<evidence type="ECO:0000256" key="5">
    <source>
        <dbReference type="ARBA" id="ARBA00023004"/>
    </source>
</evidence>
<gene>
    <name evidence="6" type="ORF">OsJ_18602</name>
</gene>
<name>B9FPP7_ORYSJ</name>
<keyword evidence="5" id="KW-0408">Iron</keyword>
<keyword evidence="4" id="KW-1133">Transmembrane helix</keyword>
<evidence type="ECO:0000256" key="4">
    <source>
        <dbReference type="ARBA" id="ARBA00022989"/>
    </source>
</evidence>
<dbReference type="PRINTS" id="PR00463">
    <property type="entry name" value="EP450I"/>
</dbReference>
<dbReference type="EMBL" id="CM000142">
    <property type="protein sequence ID" value="EEE63779.1"/>
    <property type="molecule type" value="Genomic_DNA"/>
</dbReference>
<evidence type="ECO:0000256" key="3">
    <source>
        <dbReference type="ARBA" id="ARBA00022723"/>
    </source>
</evidence>
<dbReference type="Pfam" id="PF00067">
    <property type="entry name" value="p450"/>
    <property type="match status" value="1"/>
</dbReference>
<dbReference type="AlphaFoldDB" id="B9FPP7"/>
<dbReference type="InterPro" id="IPR002401">
    <property type="entry name" value="Cyt_P450_E_grp-I"/>
</dbReference>
<protein>
    <recommendedName>
        <fullName evidence="7">Cytochrome P450</fullName>
    </recommendedName>
</protein>
<dbReference type="GO" id="GO:0005506">
    <property type="term" value="F:iron ion binding"/>
    <property type="evidence" value="ECO:0007669"/>
    <property type="project" value="InterPro"/>
</dbReference>
<dbReference type="PANTHER" id="PTHR47955">
    <property type="entry name" value="CYTOCHROME P450 FAMILY 71 PROTEIN"/>
    <property type="match status" value="1"/>
</dbReference>
<reference evidence="6" key="2">
    <citation type="submission" date="2008-12" db="EMBL/GenBank/DDBJ databases">
        <title>Improved gene annotation of the rice (Oryza sativa) genomes.</title>
        <authorList>
            <person name="Wang J."/>
            <person name="Li R."/>
            <person name="Fan W."/>
            <person name="Huang Q."/>
            <person name="Zhang J."/>
            <person name="Zhou Y."/>
            <person name="Hu Y."/>
            <person name="Zi S."/>
            <person name="Li J."/>
            <person name="Ni P."/>
            <person name="Zheng H."/>
            <person name="Zhang Y."/>
            <person name="Zhao M."/>
            <person name="Hao Q."/>
            <person name="McDermott J."/>
            <person name="Samudrala R."/>
            <person name="Kristiansen K."/>
            <person name="Wong G.K.-S."/>
        </authorList>
    </citation>
    <scope>NUCLEOTIDE SEQUENCE</scope>
</reference>